<dbReference type="Gene3D" id="2.60.40.150">
    <property type="entry name" value="C2 domain"/>
    <property type="match status" value="1"/>
</dbReference>
<keyword evidence="3" id="KW-1185">Reference proteome</keyword>
<dbReference type="SUPFAM" id="SSF49562">
    <property type="entry name" value="C2 domain (Calcium/lipid-binding domain, CaLB)"/>
    <property type="match status" value="1"/>
</dbReference>
<gene>
    <name evidence="2" type="ORF">AURANDRAFT_69554</name>
</gene>
<protein>
    <submittedName>
        <fullName evidence="2">Expressed protein</fullName>
    </submittedName>
</protein>
<feature type="non-terminal residue" evidence="2">
    <location>
        <position position="1"/>
    </location>
</feature>
<feature type="transmembrane region" description="Helical" evidence="1">
    <location>
        <begin position="16"/>
        <end position="36"/>
    </location>
</feature>
<dbReference type="GeneID" id="20227609"/>
<organism evidence="3">
    <name type="scientific">Aureococcus anophagefferens</name>
    <name type="common">Harmful bloom alga</name>
    <dbReference type="NCBI Taxonomy" id="44056"/>
    <lineage>
        <taxon>Eukaryota</taxon>
        <taxon>Sar</taxon>
        <taxon>Stramenopiles</taxon>
        <taxon>Ochrophyta</taxon>
        <taxon>Pelagophyceae</taxon>
        <taxon>Pelagomonadales</taxon>
        <taxon>Pelagomonadaceae</taxon>
        <taxon>Aureococcus</taxon>
    </lineage>
</organism>
<dbReference type="EMBL" id="GL834265">
    <property type="protein sequence ID" value="EGB01727.1"/>
    <property type="molecule type" value="Genomic_DNA"/>
</dbReference>
<dbReference type="RefSeq" id="XP_009043574.1">
    <property type="nucleotide sequence ID" value="XM_009045326.1"/>
</dbReference>
<dbReference type="KEGG" id="aaf:AURANDRAFT_69554"/>
<proteinExistence type="predicted"/>
<accession>F0YT32</accession>
<keyword evidence="1" id="KW-1133">Transmembrane helix</keyword>
<evidence type="ECO:0000256" key="1">
    <source>
        <dbReference type="SAM" id="Phobius"/>
    </source>
</evidence>
<sequence>LENDQLTRGEHKRLGGIYLGELVWALINILIVKILMTKPTKLVLNSTLAAAFAVRDVAHYTVARTLELAMNVPRSLQDGRTNNVSACFLRVRLMSGRYLVKHGGKGAISTHCVVQLRSEDDRESNLIDQDTSKISLWSKSPRWKETFFLGPVSILKDTQLKVLCVHQERVPGKSGYWDTLSSSAVGELNVPLLAIGTTKVSLDTSKMFLNHRQKATPTRELVGWFQLGLPTAAANDLFPLEGAVSDGQSRQARCVENSYSHSSQAIHFAPHCRQVNVLTGQIKLGLRIISPERLRV</sequence>
<dbReference type="Proteomes" id="UP000002729">
    <property type="component" value="Unassembled WGS sequence"/>
</dbReference>
<dbReference type="InterPro" id="IPR035892">
    <property type="entry name" value="C2_domain_sf"/>
</dbReference>
<name>F0YT32_AURAN</name>
<keyword evidence="1" id="KW-0812">Transmembrane</keyword>
<dbReference type="CDD" id="cd00030">
    <property type="entry name" value="C2"/>
    <property type="match status" value="1"/>
</dbReference>
<evidence type="ECO:0000313" key="2">
    <source>
        <dbReference type="EMBL" id="EGB01727.1"/>
    </source>
</evidence>
<dbReference type="InParanoid" id="F0YT32"/>
<evidence type="ECO:0000313" key="3">
    <source>
        <dbReference type="Proteomes" id="UP000002729"/>
    </source>
</evidence>
<dbReference type="AlphaFoldDB" id="F0YT32"/>
<keyword evidence="1" id="KW-0472">Membrane</keyword>
<reference evidence="2 3" key="1">
    <citation type="journal article" date="2011" name="Proc. Natl. Acad. Sci. U.S.A.">
        <title>Niche of harmful alga Aureococcus anophagefferens revealed through ecogenomics.</title>
        <authorList>
            <person name="Gobler C.J."/>
            <person name="Berry D.L."/>
            <person name="Dyhrman S.T."/>
            <person name="Wilhelm S.W."/>
            <person name="Salamov A."/>
            <person name="Lobanov A.V."/>
            <person name="Zhang Y."/>
            <person name="Collier J.L."/>
            <person name="Wurch L.L."/>
            <person name="Kustka A.B."/>
            <person name="Dill B.D."/>
            <person name="Shah M."/>
            <person name="VerBerkmoes N.C."/>
            <person name="Kuo A."/>
            <person name="Terry A."/>
            <person name="Pangilinan J."/>
            <person name="Lindquist E.A."/>
            <person name="Lucas S."/>
            <person name="Paulsen I.T."/>
            <person name="Hattenrath-Lehmann T.K."/>
            <person name="Talmage S.C."/>
            <person name="Walker E.A."/>
            <person name="Koch F."/>
            <person name="Burson A.M."/>
            <person name="Marcoval M.A."/>
            <person name="Tang Y.Z."/>
            <person name="Lecleir G.R."/>
            <person name="Coyne K.J."/>
            <person name="Berg G.M."/>
            <person name="Bertrand E.M."/>
            <person name="Saito M.A."/>
            <person name="Gladyshev V.N."/>
            <person name="Grigoriev I.V."/>
        </authorList>
    </citation>
    <scope>NUCLEOTIDE SEQUENCE [LARGE SCALE GENOMIC DNA]</scope>
    <source>
        <strain evidence="3">CCMP 1984</strain>
    </source>
</reference>